<dbReference type="InterPro" id="IPR016035">
    <property type="entry name" value="Acyl_Trfase/lysoPLipase"/>
</dbReference>
<dbReference type="EMBL" id="BARS01014855">
    <property type="protein sequence ID" value="GAF97521.1"/>
    <property type="molecule type" value="Genomic_DNA"/>
</dbReference>
<gene>
    <name evidence="3" type="ORF">S01H1_24690</name>
</gene>
<dbReference type="Gene3D" id="3.40.1090.10">
    <property type="entry name" value="Cytosolic phospholipase A2 catalytic domain"/>
    <property type="match status" value="1"/>
</dbReference>
<dbReference type="SUPFAM" id="SSF52151">
    <property type="entry name" value="FabD/lysophospholipase-like"/>
    <property type="match status" value="1"/>
</dbReference>
<dbReference type="GO" id="GO:0006629">
    <property type="term" value="P:lipid metabolic process"/>
    <property type="evidence" value="ECO:0007669"/>
    <property type="project" value="UniProtKB-KW"/>
</dbReference>
<comment type="caution">
    <text evidence="3">The sequence shown here is derived from an EMBL/GenBank/DDBJ whole genome shotgun (WGS) entry which is preliminary data.</text>
</comment>
<dbReference type="AlphaFoldDB" id="X0UE03"/>
<feature type="non-terminal residue" evidence="3">
    <location>
        <position position="287"/>
    </location>
</feature>
<dbReference type="PROSITE" id="PS51635">
    <property type="entry name" value="PNPLA"/>
    <property type="match status" value="1"/>
</dbReference>
<organism evidence="3">
    <name type="scientific">marine sediment metagenome</name>
    <dbReference type="NCBI Taxonomy" id="412755"/>
    <lineage>
        <taxon>unclassified sequences</taxon>
        <taxon>metagenomes</taxon>
        <taxon>ecological metagenomes</taxon>
    </lineage>
</organism>
<dbReference type="InterPro" id="IPR002641">
    <property type="entry name" value="PNPLA_dom"/>
</dbReference>
<evidence type="ECO:0000259" key="2">
    <source>
        <dbReference type="PROSITE" id="PS51635"/>
    </source>
</evidence>
<evidence type="ECO:0000313" key="3">
    <source>
        <dbReference type="EMBL" id="GAF97521.1"/>
    </source>
</evidence>
<dbReference type="Pfam" id="PF01734">
    <property type="entry name" value="Patatin"/>
    <property type="match status" value="1"/>
</dbReference>
<accession>X0UE03</accession>
<protein>
    <recommendedName>
        <fullName evidence="2">PNPLA domain-containing protein</fullName>
    </recommendedName>
</protein>
<evidence type="ECO:0000256" key="1">
    <source>
        <dbReference type="ARBA" id="ARBA00023098"/>
    </source>
</evidence>
<proteinExistence type="predicted"/>
<keyword evidence="1" id="KW-0443">Lipid metabolism</keyword>
<reference evidence="3" key="1">
    <citation type="journal article" date="2014" name="Front. Microbiol.">
        <title>High frequency of phylogenetically diverse reductive dehalogenase-homologous genes in deep subseafloor sedimentary metagenomes.</title>
        <authorList>
            <person name="Kawai M."/>
            <person name="Futagami T."/>
            <person name="Toyoda A."/>
            <person name="Takaki Y."/>
            <person name="Nishi S."/>
            <person name="Hori S."/>
            <person name="Arai W."/>
            <person name="Tsubouchi T."/>
            <person name="Morono Y."/>
            <person name="Uchiyama I."/>
            <person name="Ito T."/>
            <person name="Fujiyama A."/>
            <person name="Inagaki F."/>
            <person name="Takami H."/>
        </authorList>
    </citation>
    <scope>NUCLEOTIDE SEQUENCE</scope>
    <source>
        <strain evidence="3">Expedition CK06-06</strain>
    </source>
</reference>
<name>X0UE03_9ZZZZ</name>
<sequence>MTGSLQGFTKRGFVMTGGGAKGLYEAGVVHAFHLCGMEFDVITGSSIGAMNAIFFAEYLFRKRHLPSEIRKDPKRALEEMDNLIKAYHRAWLRLPDIKIIDDSEQGPLGRLKNDLLQLDIDLPSITRLVWWWSDPNRWRLPYSPKIWLSITKLVKELLERLGGGRELLRIWGESRKKDKRPPFYEVALRAYLARFGLERALVPPGDDSTPGDRKLKALFTEPISPLRAEHLQAKVVPDNGDLAGEEGLVDPKRTLRDYAEAGIDVRLTRANYRTGRLEISAFLSAGD</sequence>
<feature type="domain" description="PNPLA" evidence="2">
    <location>
        <begin position="13"/>
        <end position="209"/>
    </location>
</feature>